<dbReference type="AlphaFoldDB" id="A0ABD0QRT2"/>
<reference evidence="1 2" key="1">
    <citation type="submission" date="2024-05" db="EMBL/GenBank/DDBJ databases">
        <title>Genome sequencing and assembly of Indian major carp, Cirrhinus mrigala (Hamilton, 1822).</title>
        <authorList>
            <person name="Mohindra V."/>
            <person name="Chowdhury L.M."/>
            <person name="Lal K."/>
            <person name="Jena J.K."/>
        </authorList>
    </citation>
    <scope>NUCLEOTIDE SEQUENCE [LARGE SCALE GENOMIC DNA]</scope>
    <source>
        <strain evidence="1">CM1030</strain>
        <tissue evidence="1">Blood</tissue>
    </source>
</reference>
<evidence type="ECO:0000313" key="2">
    <source>
        <dbReference type="Proteomes" id="UP001529510"/>
    </source>
</evidence>
<dbReference type="PANTHER" id="PTHR46850">
    <property type="entry name" value="CHROMODOMAIN-HELICASE-DNA-BINDING PROTEIN 9"/>
    <property type="match status" value="1"/>
</dbReference>
<dbReference type="InterPro" id="IPR051493">
    <property type="entry name" value="CHD"/>
</dbReference>
<proteinExistence type="predicted"/>
<dbReference type="Proteomes" id="UP001529510">
    <property type="component" value="Unassembled WGS sequence"/>
</dbReference>
<comment type="caution">
    <text evidence="1">The sequence shown here is derived from an EMBL/GenBank/DDBJ whole genome shotgun (WGS) entry which is preliminary data.</text>
</comment>
<organism evidence="1 2">
    <name type="scientific">Cirrhinus mrigala</name>
    <name type="common">Mrigala</name>
    <dbReference type="NCBI Taxonomy" id="683832"/>
    <lineage>
        <taxon>Eukaryota</taxon>
        <taxon>Metazoa</taxon>
        <taxon>Chordata</taxon>
        <taxon>Craniata</taxon>
        <taxon>Vertebrata</taxon>
        <taxon>Euteleostomi</taxon>
        <taxon>Actinopterygii</taxon>
        <taxon>Neopterygii</taxon>
        <taxon>Teleostei</taxon>
        <taxon>Ostariophysi</taxon>
        <taxon>Cypriniformes</taxon>
        <taxon>Cyprinidae</taxon>
        <taxon>Labeoninae</taxon>
        <taxon>Labeonini</taxon>
        <taxon>Cirrhinus</taxon>
    </lineage>
</organism>
<sequence length="71" mass="8032">AGSGMYWPSPSTLTARLRRLITASQRFTKSRQILQIHQTQQAMTPALYPLPPTLSDTLNPKIAAKIERQQR</sequence>
<feature type="non-terminal residue" evidence="1">
    <location>
        <position position="71"/>
    </location>
</feature>
<dbReference type="EMBL" id="JAMKFB020000007">
    <property type="protein sequence ID" value="KAL0188897.1"/>
    <property type="molecule type" value="Genomic_DNA"/>
</dbReference>
<name>A0ABD0QRT2_CIRMR</name>
<dbReference type="PANTHER" id="PTHR46850:SF1">
    <property type="entry name" value="CHROMODOMAIN-HELICASE-DNA-BINDING PROTEIN 9"/>
    <property type="match status" value="1"/>
</dbReference>
<evidence type="ECO:0000313" key="1">
    <source>
        <dbReference type="EMBL" id="KAL0188897.1"/>
    </source>
</evidence>
<feature type="non-terminal residue" evidence="1">
    <location>
        <position position="1"/>
    </location>
</feature>
<accession>A0ABD0QRT2</accession>
<protein>
    <submittedName>
        <fullName evidence="1">Uncharacterized protein</fullName>
    </submittedName>
</protein>
<keyword evidence="2" id="KW-1185">Reference proteome</keyword>
<gene>
    <name evidence="1" type="ORF">M9458_015996</name>
</gene>